<dbReference type="RefSeq" id="WP_162452932.1">
    <property type="nucleotide sequence ID" value="NZ_WLZY01000010.1"/>
</dbReference>
<protein>
    <submittedName>
        <fullName evidence="2">Uncharacterized protein</fullName>
    </submittedName>
</protein>
<dbReference type="EMBL" id="WLZY01000010">
    <property type="protein sequence ID" value="NDL60235.1"/>
    <property type="molecule type" value="Genomic_DNA"/>
</dbReference>
<proteinExistence type="predicted"/>
<keyword evidence="1" id="KW-1133">Transmembrane helix</keyword>
<feature type="transmembrane region" description="Helical" evidence="1">
    <location>
        <begin position="56"/>
        <end position="74"/>
    </location>
</feature>
<keyword evidence="3" id="KW-1185">Reference proteome</keyword>
<evidence type="ECO:0000313" key="3">
    <source>
        <dbReference type="Proteomes" id="UP000460435"/>
    </source>
</evidence>
<dbReference type="Proteomes" id="UP000460435">
    <property type="component" value="Unassembled WGS sequence"/>
</dbReference>
<reference evidence="2 3" key="1">
    <citation type="submission" date="2019-11" db="EMBL/GenBank/DDBJ databases">
        <authorList>
            <person name="Li X.-J."/>
            <person name="Feng X.-M."/>
        </authorList>
    </citation>
    <scope>NUCLEOTIDE SEQUENCE [LARGE SCALE GENOMIC DNA]</scope>
    <source>
        <strain evidence="2 3">XMNu-373</strain>
    </source>
</reference>
<accession>A0A7K3MA99</accession>
<sequence length="201" mass="22064">MSVSVYTLTTLMRANEQRRVVVSGIDLPQRHFWIFLLALPPSMAVTGIFWPLFGQLAVLAVPVVEAAAFGAFLGRSRRGLQLRVWQRLLDKRRSKSGRFLHCGVEVVLSECEWARIMSNAAPVTPRLLTAANSAEELGIAIEPAPLSAAEARRQSRMAKAEAAAVADRERDWDTAMPDTSLLELIEDDAPAVPTDGGVSQW</sequence>
<name>A0A7K3MA99_9ACTN</name>
<comment type="caution">
    <text evidence="2">The sequence shown here is derived from an EMBL/GenBank/DDBJ whole genome shotgun (WGS) entry which is preliminary data.</text>
</comment>
<gene>
    <name evidence="2" type="ORF">F7O44_24480</name>
</gene>
<dbReference type="AlphaFoldDB" id="A0A7K3MA99"/>
<keyword evidence="1" id="KW-0472">Membrane</keyword>
<organism evidence="2 3">
    <name type="scientific">Phytoactinopolyspora mesophila</name>
    <dbReference type="NCBI Taxonomy" id="2650750"/>
    <lineage>
        <taxon>Bacteria</taxon>
        <taxon>Bacillati</taxon>
        <taxon>Actinomycetota</taxon>
        <taxon>Actinomycetes</taxon>
        <taxon>Jiangellales</taxon>
        <taxon>Jiangellaceae</taxon>
        <taxon>Phytoactinopolyspora</taxon>
    </lineage>
</organism>
<keyword evidence="1" id="KW-0812">Transmembrane</keyword>
<evidence type="ECO:0000313" key="2">
    <source>
        <dbReference type="EMBL" id="NDL60235.1"/>
    </source>
</evidence>
<evidence type="ECO:0000256" key="1">
    <source>
        <dbReference type="SAM" id="Phobius"/>
    </source>
</evidence>
<feature type="transmembrane region" description="Helical" evidence="1">
    <location>
        <begin position="32"/>
        <end position="50"/>
    </location>
</feature>